<keyword evidence="1" id="KW-0472">Membrane</keyword>
<dbReference type="EMBL" id="BGZK01001226">
    <property type="protein sequence ID" value="GBP74869.1"/>
    <property type="molecule type" value="Genomic_DNA"/>
</dbReference>
<proteinExistence type="predicted"/>
<dbReference type="AlphaFoldDB" id="A0A4C1YJS1"/>
<protein>
    <submittedName>
        <fullName evidence="2">Uncharacterized protein</fullName>
    </submittedName>
</protein>
<comment type="caution">
    <text evidence="2">The sequence shown here is derived from an EMBL/GenBank/DDBJ whole genome shotgun (WGS) entry which is preliminary data.</text>
</comment>
<gene>
    <name evidence="2" type="ORF">EVAR_99694_1</name>
</gene>
<keyword evidence="1" id="KW-0812">Transmembrane</keyword>
<name>A0A4C1YJS1_EUMVA</name>
<dbReference type="Proteomes" id="UP000299102">
    <property type="component" value="Unassembled WGS sequence"/>
</dbReference>
<organism evidence="2 3">
    <name type="scientific">Eumeta variegata</name>
    <name type="common">Bagworm moth</name>
    <name type="synonym">Eumeta japonica</name>
    <dbReference type="NCBI Taxonomy" id="151549"/>
    <lineage>
        <taxon>Eukaryota</taxon>
        <taxon>Metazoa</taxon>
        <taxon>Ecdysozoa</taxon>
        <taxon>Arthropoda</taxon>
        <taxon>Hexapoda</taxon>
        <taxon>Insecta</taxon>
        <taxon>Pterygota</taxon>
        <taxon>Neoptera</taxon>
        <taxon>Endopterygota</taxon>
        <taxon>Lepidoptera</taxon>
        <taxon>Glossata</taxon>
        <taxon>Ditrysia</taxon>
        <taxon>Tineoidea</taxon>
        <taxon>Psychidae</taxon>
        <taxon>Oiketicinae</taxon>
        <taxon>Eumeta</taxon>
    </lineage>
</organism>
<accession>A0A4C1YJS1</accession>
<sequence>MPAVDVQWINWTAMAVAFLLLTTLNAIWNEIKIKIERGTDTATQSRTDIVIDSTIEIEIGHETGIGKERGSEIKIENRTDFGTVNEKETARKIKYFVSGSNAGDTVSENSGRSLPPPLPYFLLHQPSPSSIRYLIPTQEADNALVTPLELRVFIGGEDYLLFSDSHARLTRDLL</sequence>
<keyword evidence="3" id="KW-1185">Reference proteome</keyword>
<keyword evidence="1" id="KW-1133">Transmembrane helix</keyword>
<feature type="transmembrane region" description="Helical" evidence="1">
    <location>
        <begin position="6"/>
        <end position="28"/>
    </location>
</feature>
<evidence type="ECO:0000256" key="1">
    <source>
        <dbReference type="SAM" id="Phobius"/>
    </source>
</evidence>
<evidence type="ECO:0000313" key="3">
    <source>
        <dbReference type="Proteomes" id="UP000299102"/>
    </source>
</evidence>
<reference evidence="2 3" key="1">
    <citation type="journal article" date="2019" name="Commun. Biol.">
        <title>The bagworm genome reveals a unique fibroin gene that provides high tensile strength.</title>
        <authorList>
            <person name="Kono N."/>
            <person name="Nakamura H."/>
            <person name="Ohtoshi R."/>
            <person name="Tomita M."/>
            <person name="Numata K."/>
            <person name="Arakawa K."/>
        </authorList>
    </citation>
    <scope>NUCLEOTIDE SEQUENCE [LARGE SCALE GENOMIC DNA]</scope>
</reference>
<evidence type="ECO:0000313" key="2">
    <source>
        <dbReference type="EMBL" id="GBP74869.1"/>
    </source>
</evidence>